<gene>
    <name evidence="2" type="ORF">EXE58_01240</name>
</gene>
<dbReference type="GO" id="GO:0016740">
    <property type="term" value="F:transferase activity"/>
    <property type="evidence" value="ECO:0007669"/>
    <property type="project" value="UniProtKB-KW"/>
</dbReference>
<dbReference type="EMBL" id="CP038436">
    <property type="protein sequence ID" value="QBX57386.1"/>
    <property type="molecule type" value="Genomic_DNA"/>
</dbReference>
<reference evidence="2 3" key="1">
    <citation type="submission" date="2019-03" db="EMBL/GenBank/DDBJ databases">
        <title>Three New Species of Nocardioides, Nocardioides euryhalodurans sp. nov., Nocardioides seonyuensis sp. nov. and Nocardioides eburneoflavus sp. nov. Iolated from Soil.</title>
        <authorList>
            <person name="Roh S.G."/>
            <person name="Lee C."/>
            <person name="Kim M.-K."/>
            <person name="Kim S.B."/>
        </authorList>
    </citation>
    <scope>NUCLEOTIDE SEQUENCE [LARGE SCALE GENOMIC DNA]</scope>
    <source>
        <strain evidence="2 3">MMS17-SY207-3</strain>
    </source>
</reference>
<sequence>MTPRQRALLEEWLPGAEVVADLSWGLAGTTVLHVRRGEESYVVKAGGDSDHHIARELRAHREWLRPWTEIDRAPVLVHADDEAKLLVTRFLPGELVEGHPSEGEPWAYREAGHLLAVFHAQLAVEDATYEARANEKTLAWLSKPHRIDAHTEARLRDGVTSWPTPPATLVPTHGDWQPRNWLVHEGVVSVIDFGRADLRPAWTDFSRLAARQFLADRALEEAFLEGYGDDPRDPDAWRRERIREAVATAVWAHQVGDEAFEEQGHRMIADALTD</sequence>
<evidence type="ECO:0000259" key="1">
    <source>
        <dbReference type="Pfam" id="PF01636"/>
    </source>
</evidence>
<keyword evidence="2" id="KW-0808">Transferase</keyword>
<accession>A0A4P7IJ05</accession>
<feature type="domain" description="Aminoglycoside phosphotransferase" evidence="1">
    <location>
        <begin position="35"/>
        <end position="235"/>
    </location>
</feature>
<keyword evidence="3" id="KW-1185">Reference proteome</keyword>
<dbReference type="Pfam" id="PF01636">
    <property type="entry name" value="APH"/>
    <property type="match status" value="1"/>
</dbReference>
<organism evidence="2 3">
    <name type="scientific">Nocardioides seonyuensis</name>
    <dbReference type="NCBI Taxonomy" id="2518371"/>
    <lineage>
        <taxon>Bacteria</taxon>
        <taxon>Bacillati</taxon>
        <taxon>Actinomycetota</taxon>
        <taxon>Actinomycetes</taxon>
        <taxon>Propionibacteriales</taxon>
        <taxon>Nocardioidaceae</taxon>
        <taxon>Nocardioides</taxon>
    </lineage>
</organism>
<dbReference type="Gene3D" id="3.90.1200.10">
    <property type="match status" value="1"/>
</dbReference>
<evidence type="ECO:0000313" key="2">
    <source>
        <dbReference type="EMBL" id="QBX57386.1"/>
    </source>
</evidence>
<dbReference type="InterPro" id="IPR002575">
    <property type="entry name" value="Aminoglycoside_PTrfase"/>
</dbReference>
<dbReference type="SUPFAM" id="SSF56112">
    <property type="entry name" value="Protein kinase-like (PK-like)"/>
    <property type="match status" value="1"/>
</dbReference>
<dbReference type="OrthoDB" id="21342at2"/>
<dbReference type="AlphaFoldDB" id="A0A4P7IJ05"/>
<proteinExistence type="predicted"/>
<dbReference type="KEGG" id="nsn:EXE58_01240"/>
<name>A0A4P7IJ05_9ACTN</name>
<evidence type="ECO:0000313" key="3">
    <source>
        <dbReference type="Proteomes" id="UP000294853"/>
    </source>
</evidence>
<protein>
    <submittedName>
        <fullName evidence="2">Aminoglycoside phosphotransferase family protein</fullName>
    </submittedName>
</protein>
<dbReference type="Proteomes" id="UP000294853">
    <property type="component" value="Chromosome"/>
</dbReference>
<dbReference type="InterPro" id="IPR011009">
    <property type="entry name" value="Kinase-like_dom_sf"/>
</dbReference>